<dbReference type="STRING" id="1095630.A0A2J6SF97"/>
<dbReference type="Gene3D" id="3.40.50.720">
    <property type="entry name" value="NAD(P)-binding Rossmann-like Domain"/>
    <property type="match status" value="1"/>
</dbReference>
<name>A0A2J6SF97_9HELO</name>
<dbReference type="InParanoid" id="A0A2J6SF97"/>
<organism evidence="1 2">
    <name type="scientific">Hyaloscypha bicolor E</name>
    <dbReference type="NCBI Taxonomy" id="1095630"/>
    <lineage>
        <taxon>Eukaryota</taxon>
        <taxon>Fungi</taxon>
        <taxon>Dikarya</taxon>
        <taxon>Ascomycota</taxon>
        <taxon>Pezizomycotina</taxon>
        <taxon>Leotiomycetes</taxon>
        <taxon>Helotiales</taxon>
        <taxon>Hyaloscyphaceae</taxon>
        <taxon>Hyaloscypha</taxon>
        <taxon>Hyaloscypha bicolor</taxon>
    </lineage>
</organism>
<reference evidence="1 2" key="1">
    <citation type="submission" date="2016-04" db="EMBL/GenBank/DDBJ databases">
        <title>A degradative enzymes factory behind the ericoid mycorrhizal symbiosis.</title>
        <authorList>
            <consortium name="DOE Joint Genome Institute"/>
            <person name="Martino E."/>
            <person name="Morin E."/>
            <person name="Grelet G."/>
            <person name="Kuo A."/>
            <person name="Kohler A."/>
            <person name="Daghino S."/>
            <person name="Barry K."/>
            <person name="Choi C."/>
            <person name="Cichocki N."/>
            <person name="Clum A."/>
            <person name="Copeland A."/>
            <person name="Hainaut M."/>
            <person name="Haridas S."/>
            <person name="Labutti K."/>
            <person name="Lindquist E."/>
            <person name="Lipzen A."/>
            <person name="Khouja H.-R."/>
            <person name="Murat C."/>
            <person name="Ohm R."/>
            <person name="Olson A."/>
            <person name="Spatafora J."/>
            <person name="Veneault-Fourrey C."/>
            <person name="Henrissat B."/>
            <person name="Grigoriev I."/>
            <person name="Martin F."/>
            <person name="Perotto S."/>
        </authorList>
    </citation>
    <scope>NUCLEOTIDE SEQUENCE [LARGE SCALE GENOMIC DNA]</scope>
    <source>
        <strain evidence="1 2">E</strain>
    </source>
</reference>
<evidence type="ECO:0000313" key="1">
    <source>
        <dbReference type="EMBL" id="PMD49447.1"/>
    </source>
</evidence>
<dbReference type="EMBL" id="KZ613921">
    <property type="protein sequence ID" value="PMD49447.1"/>
    <property type="molecule type" value="Genomic_DNA"/>
</dbReference>
<dbReference type="Proteomes" id="UP000235371">
    <property type="component" value="Unassembled WGS sequence"/>
</dbReference>
<protein>
    <recommendedName>
        <fullName evidence="3">NAD(P)-binding protein</fullName>
    </recommendedName>
</protein>
<dbReference type="AlphaFoldDB" id="A0A2J6SF97"/>
<keyword evidence="2" id="KW-1185">Reference proteome</keyword>
<dbReference type="InterPro" id="IPR036291">
    <property type="entry name" value="NAD(P)-bd_dom_sf"/>
</dbReference>
<evidence type="ECO:0008006" key="3">
    <source>
        <dbReference type="Google" id="ProtNLM"/>
    </source>
</evidence>
<dbReference type="GeneID" id="36581606"/>
<gene>
    <name evidence="1" type="ORF">K444DRAFT_513941</name>
</gene>
<dbReference type="RefSeq" id="XP_024726351.1">
    <property type="nucleotide sequence ID" value="XM_024873526.1"/>
</dbReference>
<feature type="non-terminal residue" evidence="1">
    <location>
        <position position="59"/>
    </location>
</feature>
<sequence length="59" mass="6441">GNGQTVQITGHGEGRIGSALAFPFHRHGCRVFTTAQNLEKAQHLTKAGIEVLELDIWTQ</sequence>
<proteinExistence type="predicted"/>
<accession>A0A2J6SF97</accession>
<dbReference type="OrthoDB" id="5296at2759"/>
<evidence type="ECO:0000313" key="2">
    <source>
        <dbReference type="Proteomes" id="UP000235371"/>
    </source>
</evidence>
<dbReference type="SUPFAM" id="SSF51735">
    <property type="entry name" value="NAD(P)-binding Rossmann-fold domains"/>
    <property type="match status" value="1"/>
</dbReference>
<feature type="non-terminal residue" evidence="1">
    <location>
        <position position="1"/>
    </location>
</feature>